<name>A0A1M6FX86_9RHOB</name>
<proteinExistence type="predicted"/>
<evidence type="ECO:0000313" key="2">
    <source>
        <dbReference type="EMBL" id="SHJ02335.1"/>
    </source>
</evidence>
<organism evidence="2 3">
    <name type="scientific">Wenxinia saemankumensis</name>
    <dbReference type="NCBI Taxonomy" id="1447782"/>
    <lineage>
        <taxon>Bacteria</taxon>
        <taxon>Pseudomonadati</taxon>
        <taxon>Pseudomonadota</taxon>
        <taxon>Alphaproteobacteria</taxon>
        <taxon>Rhodobacterales</taxon>
        <taxon>Roseobacteraceae</taxon>
        <taxon>Wenxinia</taxon>
    </lineage>
</organism>
<dbReference type="Gene3D" id="2.40.360.10">
    <property type="entry name" value="YmcC-like"/>
    <property type="match status" value="1"/>
</dbReference>
<feature type="chain" id="PRO_5012409653" evidence="1">
    <location>
        <begin position="26"/>
        <end position="232"/>
    </location>
</feature>
<dbReference type="Pfam" id="PF11102">
    <property type="entry name" value="YjbF"/>
    <property type="match status" value="1"/>
</dbReference>
<evidence type="ECO:0000256" key="1">
    <source>
        <dbReference type="SAM" id="SignalP"/>
    </source>
</evidence>
<accession>A0A1M6FX86</accession>
<reference evidence="2 3" key="1">
    <citation type="submission" date="2016-11" db="EMBL/GenBank/DDBJ databases">
        <authorList>
            <person name="Jaros S."/>
            <person name="Januszkiewicz K."/>
            <person name="Wedrychowicz H."/>
        </authorList>
    </citation>
    <scope>NUCLEOTIDE SEQUENCE [LARGE SCALE GENOMIC DNA]</scope>
    <source>
        <strain evidence="2 3">DSM 100565</strain>
    </source>
</reference>
<keyword evidence="1" id="KW-0732">Signal</keyword>
<dbReference type="InterPro" id="IPR021308">
    <property type="entry name" value="GfcB"/>
</dbReference>
<sequence>MSVTGFAGRRSLAAIAMLALLGACAADDVAAPGGTSTGAEITRSPLAAIADFLPGDFGGGGAAAPAVDDAAYAAEGVAGAMWLPSYSVPAPMRLVQDNGGDRTYSSPYGFDAAFDDGLLVGTRGLPDDLMGANVTQVAQAIRAGGGSAVRIHDRLDSLDRVVQERFDCEIVASGAEQIDLGGRMASLPRFTETCSSPTLVFENLYWLGANGEIAASRQFVTQTVAYLRFARF</sequence>
<keyword evidence="3" id="KW-1185">Reference proteome</keyword>
<keyword evidence="2" id="KW-0449">Lipoprotein</keyword>
<dbReference type="SUPFAM" id="SSF159270">
    <property type="entry name" value="YmcC-like"/>
    <property type="match status" value="1"/>
</dbReference>
<dbReference type="AlphaFoldDB" id="A0A1M6FX86"/>
<protein>
    <submittedName>
        <fullName evidence="2">Group 4 capsule polysaccharide lipoprotein gfcB, YjbF</fullName>
    </submittedName>
</protein>
<dbReference type="OrthoDB" id="6237231at2"/>
<dbReference type="InterPro" id="IPR023373">
    <property type="entry name" value="YmcC_sf"/>
</dbReference>
<evidence type="ECO:0000313" key="3">
    <source>
        <dbReference type="Proteomes" id="UP000184292"/>
    </source>
</evidence>
<dbReference type="Proteomes" id="UP000184292">
    <property type="component" value="Unassembled WGS sequence"/>
</dbReference>
<dbReference type="EMBL" id="FQYO01000004">
    <property type="protein sequence ID" value="SHJ02335.1"/>
    <property type="molecule type" value="Genomic_DNA"/>
</dbReference>
<dbReference type="RefSeq" id="WP_073331133.1">
    <property type="nucleotide sequence ID" value="NZ_FQYO01000004.1"/>
</dbReference>
<feature type="signal peptide" evidence="1">
    <location>
        <begin position="1"/>
        <end position="25"/>
    </location>
</feature>
<gene>
    <name evidence="2" type="ORF">SAMN05444417_2554</name>
</gene>
<dbReference type="STRING" id="1447782.SAMN05444417_2554"/>